<reference evidence="7" key="1">
    <citation type="submission" date="2016-02" db="EMBL/GenBank/DDBJ databases">
        <authorList>
            <person name="Rodrigo-Torres Lidia"/>
            <person name="Arahal R.David."/>
        </authorList>
    </citation>
    <scope>NUCLEOTIDE SEQUENCE [LARGE SCALE GENOMIC DNA]</scope>
    <source>
        <strain evidence="7">CECT 8713</strain>
    </source>
</reference>
<evidence type="ECO:0000256" key="1">
    <source>
        <dbReference type="ARBA" id="ARBA00004613"/>
    </source>
</evidence>
<dbReference type="SUPFAM" id="SSF51120">
    <property type="entry name" value="beta-Roll"/>
    <property type="match status" value="1"/>
</dbReference>
<name>A0A128EWM8_9GAMM</name>
<evidence type="ECO:0000256" key="2">
    <source>
        <dbReference type="ARBA" id="ARBA00022525"/>
    </source>
</evidence>
<dbReference type="PANTHER" id="PTHR38340">
    <property type="entry name" value="S-LAYER PROTEIN"/>
    <property type="match status" value="1"/>
</dbReference>
<dbReference type="Gene3D" id="2.60.40.2030">
    <property type="match status" value="2"/>
</dbReference>
<protein>
    <submittedName>
        <fullName evidence="6">Hemolysin, chromosomal</fullName>
    </submittedName>
</protein>
<dbReference type="InterPro" id="IPR047777">
    <property type="entry name" value="LapA-like_RM"/>
</dbReference>
<comment type="subcellular location">
    <subcellularLocation>
        <location evidence="1">Secreted</location>
    </subcellularLocation>
</comment>
<dbReference type="OrthoDB" id="5904351at2"/>
<dbReference type="Proteomes" id="UP000073601">
    <property type="component" value="Unassembled WGS sequence"/>
</dbReference>
<dbReference type="EMBL" id="FIZY01000005">
    <property type="protein sequence ID" value="CZF78953.1"/>
    <property type="molecule type" value="Genomic_DNA"/>
</dbReference>
<dbReference type="InterPro" id="IPR018511">
    <property type="entry name" value="Hemolysin-typ_Ca-bd_CS"/>
</dbReference>
<dbReference type="InterPro" id="IPR001343">
    <property type="entry name" value="Hemolysn_Ca-bd"/>
</dbReference>
<sequence length="1481" mass="156508">MDSIITKQAAKVISVNGNAFIKVNGKDVPITEVLDLNAGTEIFIPEGANALLSLEDGTMLPVGKQGSPAQDILGSPLDDEITAIQALIEDGVDPTEALEATAAGGTPSSSGSQAPVAIARIGEETIAQAGFDTQASARSFLTEREVREDNDDSSFAGDDGTDTTEPTIPPINATFTLSSSADGENVTEGGQITYTVTVSQATQEDITITLSNGESILVPAGETTGSVVVNVREDDLFKQDNDELTVTIEEISDNSFDSSTPEGTVTNMVVDDSDTVTIKLFVTDAQGNILVDDNGIPVTTSSIVEGGNTFYVAHIVDSEGNIIENVSGEVTINFSELANTDGQKDYSQSGSSITVNLGEQISANTIDDVLTENDESFEVSVSLTERQKEALNGVFESVIVDGVVSNTITDDRGTGSNTDIDEDTTATFAVSGQDSVKEDGNSYLKFTVSLGNKVNADVAFTPTTGVDGDDNTDDAIAGTDYETKYYVKEGDTFREATADDFVIKAGETAKDIYVRVIDDKLAENTESLVLTASTTSALVEGSKTDSDTGTITDDRGTGSNTDIDEDTTATFAVSGQDSVKEDGNSYLKFTVSLGNKVNADVAFTPTTGVDGDDNTDDAIAGTDYETKYYVKEGDTFREATADDFVIKAGETAKDIYVRVIDDKLAENTESLVLTASTTSALVEGSKTDSDTGTITDKDPLIITTTPIKLSEEGLNSGIKDTTVSEDTVGDPGDTKVDNGDNASMKGKVTLNVEDPSDYVIKFAVDDSGAPMPSSYPLEINGNDCSIYWSFENNILVGHQNGVKVVSIELTSTPNAHGEFEYTVTLHDSIAHPLTDEGGQGIEDVLTNINVGINVYENGNESSGKELNSTPSLIDISVDDDMVDLSPEINFVEAKVNKSDNSEIIKDFSEFTNGTQTSLKLGIDGNNITFTAVNKHGSKADLKVTGQGLGVLSKVPGDGNDNEIEFDDGRAETVIGSLENIAHSISLKLGNFADGGEADDNESGVIVFYRNGIPIASYTFEEADLLNRPESEQTGVISFDIPAGFDEFHITPTISKGDDDDSDFTLVGISVSNEKSEGLATANGKINVNYGADGEGTPPIIYSMANSEAYSFVKNSNSHWSIKIKDSDVILGDVYLEESGDWSFIQYAPIHEDITFKVQASDADGDTDKVAVTIKPSSELIGSTIIETSEGIQSVKMLNDGGYVDNNYGSNIYPWIDVNGESLGHGSKTQIGDGHDYIDVGNYNDHVESGVGNDFILLGDSGQNAKNFSKGELFAKQAISEIAPNGEDSHLGSTSYSWADFGNGGAGDDRIYGQSGIDLVLGGSGNDFIDGGADNDYLRGGSGDDSIHGGSENDWLRGESGNDTLKGGTGKDTYVWGSGDADLDETWVDTITDFNISEGDTLSLGDLLQADSVVTATDHNGSIVISIDIDGNGDIEQHIVLDGITVDNGRIVINTSNGDLTITDSDNTVNSTNYTIVMPDDQ</sequence>
<dbReference type="GO" id="GO:0005576">
    <property type="term" value="C:extracellular region"/>
    <property type="evidence" value="ECO:0007669"/>
    <property type="project" value="UniProtKB-SubCell"/>
</dbReference>
<gene>
    <name evidence="6" type="primary">hlyA_1</name>
    <name evidence="6" type="ORF">GMA8713_00780</name>
</gene>
<feature type="domain" description="LapA adhesin" evidence="5">
    <location>
        <begin position="175"/>
        <end position="272"/>
    </location>
</feature>
<dbReference type="InterPro" id="IPR050557">
    <property type="entry name" value="RTX_toxin/Mannuronan_C5-epim"/>
</dbReference>
<dbReference type="PROSITE" id="PS00330">
    <property type="entry name" value="HEMOLYSIN_CALCIUM"/>
    <property type="match status" value="2"/>
</dbReference>
<dbReference type="NCBIfam" id="TIGR03661">
    <property type="entry name" value="T1SS_VCA0849"/>
    <property type="match status" value="1"/>
</dbReference>
<dbReference type="NCBIfam" id="NF033682">
    <property type="entry name" value="retention_LapA"/>
    <property type="match status" value="1"/>
</dbReference>
<accession>A0A128EWM8</accession>
<dbReference type="Pfam" id="PF20579">
    <property type="entry name" value="LapA"/>
    <property type="match status" value="1"/>
</dbReference>
<organism evidence="6 7">
    <name type="scientific">Grimontia marina</name>
    <dbReference type="NCBI Taxonomy" id="646534"/>
    <lineage>
        <taxon>Bacteria</taxon>
        <taxon>Pseudomonadati</taxon>
        <taxon>Pseudomonadota</taxon>
        <taxon>Gammaproteobacteria</taxon>
        <taxon>Vibrionales</taxon>
        <taxon>Vibrionaceae</taxon>
        <taxon>Grimontia</taxon>
    </lineage>
</organism>
<dbReference type="Gene3D" id="2.150.10.10">
    <property type="entry name" value="Serralysin-like metalloprotease, C-terminal"/>
    <property type="match status" value="1"/>
</dbReference>
<evidence type="ECO:0000256" key="3">
    <source>
        <dbReference type="ARBA" id="ARBA00022837"/>
    </source>
</evidence>
<dbReference type="PRINTS" id="PR00313">
    <property type="entry name" value="CABNDNGRPT"/>
</dbReference>
<keyword evidence="3" id="KW-0106">Calcium</keyword>
<dbReference type="InterPro" id="IPR019960">
    <property type="entry name" value="T1SS_VCA0849"/>
</dbReference>
<feature type="region of interest" description="Disordered" evidence="4">
    <location>
        <begin position="719"/>
        <end position="742"/>
    </location>
</feature>
<dbReference type="RefSeq" id="WP_062705923.1">
    <property type="nucleotide sequence ID" value="NZ_CAWRCI010000005.1"/>
</dbReference>
<keyword evidence="2" id="KW-0964">Secreted</keyword>
<dbReference type="SUPFAM" id="SSF141072">
    <property type="entry name" value="CalX-like"/>
    <property type="match status" value="2"/>
</dbReference>
<dbReference type="PANTHER" id="PTHR38340:SF1">
    <property type="entry name" value="S-LAYER PROTEIN"/>
    <property type="match status" value="1"/>
</dbReference>
<evidence type="ECO:0000313" key="6">
    <source>
        <dbReference type="EMBL" id="CZF78953.1"/>
    </source>
</evidence>
<feature type="compositionally biased region" description="Basic and acidic residues" evidence="4">
    <location>
        <begin position="542"/>
        <end position="556"/>
    </location>
</feature>
<feature type="region of interest" description="Disordered" evidence="4">
    <location>
        <begin position="540"/>
        <end position="564"/>
    </location>
</feature>
<evidence type="ECO:0000256" key="4">
    <source>
        <dbReference type="SAM" id="MobiDB-lite"/>
    </source>
</evidence>
<dbReference type="InterPro" id="IPR038081">
    <property type="entry name" value="CalX-like_sf"/>
</dbReference>
<proteinExistence type="predicted"/>
<dbReference type="Pfam" id="PF00353">
    <property type="entry name" value="HemolysinCabind"/>
    <property type="match status" value="3"/>
</dbReference>
<dbReference type="InterPro" id="IPR046779">
    <property type="entry name" value="LapA_adhesin_dom"/>
</dbReference>
<keyword evidence="7" id="KW-1185">Reference proteome</keyword>
<evidence type="ECO:0000313" key="7">
    <source>
        <dbReference type="Proteomes" id="UP000073601"/>
    </source>
</evidence>
<feature type="region of interest" description="Disordered" evidence="4">
    <location>
        <begin position="1339"/>
        <end position="1370"/>
    </location>
</feature>
<dbReference type="GO" id="GO:0005509">
    <property type="term" value="F:calcium ion binding"/>
    <property type="evidence" value="ECO:0007669"/>
    <property type="project" value="InterPro"/>
</dbReference>
<dbReference type="InterPro" id="IPR011049">
    <property type="entry name" value="Serralysin-like_metalloprot_C"/>
</dbReference>
<evidence type="ECO:0000259" key="5">
    <source>
        <dbReference type="Pfam" id="PF20579"/>
    </source>
</evidence>
<feature type="region of interest" description="Disordered" evidence="4">
    <location>
        <begin position="143"/>
        <end position="169"/>
    </location>
</feature>